<dbReference type="InterPro" id="IPR036388">
    <property type="entry name" value="WH-like_DNA-bd_sf"/>
</dbReference>
<evidence type="ECO:0000313" key="3">
    <source>
        <dbReference type="EMBL" id="MFC7748546.1"/>
    </source>
</evidence>
<evidence type="ECO:0000256" key="1">
    <source>
        <dbReference type="PIRNR" id="PIRNR012524"/>
    </source>
</evidence>
<dbReference type="Gene3D" id="1.10.10.10">
    <property type="entry name" value="Winged helix-like DNA-binding domain superfamily/Winged helix DNA-binding domain"/>
    <property type="match status" value="1"/>
</dbReference>
<protein>
    <submittedName>
        <fullName evidence="3">S1 RNA-binding domain-containing protein</fullName>
    </submittedName>
</protein>
<dbReference type="InterPro" id="IPR040764">
    <property type="entry name" value="CvfB_WH"/>
</dbReference>
<proteinExistence type="inferred from homology"/>
<dbReference type="Gene3D" id="2.40.50.140">
    <property type="entry name" value="Nucleic acid-binding proteins"/>
    <property type="match status" value="2"/>
</dbReference>
<organism evidence="3 4">
    <name type="scientific">Paenibacillus thermoaerophilus</name>
    <dbReference type="NCBI Taxonomy" id="1215385"/>
    <lineage>
        <taxon>Bacteria</taxon>
        <taxon>Bacillati</taxon>
        <taxon>Bacillota</taxon>
        <taxon>Bacilli</taxon>
        <taxon>Bacillales</taxon>
        <taxon>Paenibacillaceae</taxon>
        <taxon>Paenibacillus</taxon>
    </lineage>
</organism>
<dbReference type="Pfam" id="PF13509">
    <property type="entry name" value="S1_2"/>
    <property type="match status" value="1"/>
</dbReference>
<dbReference type="RefSeq" id="WP_138787608.1">
    <property type="nucleotide sequence ID" value="NZ_JBHTGQ010000002.1"/>
</dbReference>
<comment type="caution">
    <text evidence="3">The sequence shown here is derived from an EMBL/GenBank/DDBJ whole genome shotgun (WGS) entry which is preliminary data.</text>
</comment>
<comment type="similarity">
    <text evidence="1">Belongs to the CvfB family.</text>
</comment>
<dbReference type="Pfam" id="PF21543">
    <property type="entry name" value="CvfB_2nd"/>
    <property type="match status" value="1"/>
</dbReference>
<dbReference type="EMBL" id="JBHTGQ010000002">
    <property type="protein sequence ID" value="MFC7748546.1"/>
    <property type="molecule type" value="Genomic_DNA"/>
</dbReference>
<sequence>MTMQTGRPLQLWVEREQPPFGYFLTDGESSVLLPYAESAGGGGHKPGDVLTAYLFHDSKERLTATTKKPLIEWGEVKALEVADFHPRFGCFLEMGWGRQLLLPLSELPESEMFRPQRGDRVYVKLSRDKQGRLLAVRAREPDLDKLSFHAPTSWSGRWMPCRVYNPLANATYVVVEGGVLGFGAIGMIHKQERMRPLRLGEALEARVVKVREDGRVNLAMRAVKEESRDSDAETILRYLRERPNGAMPYSDETPPDLIKQKFGMSKAAFKRALGKLMREGLVRQEQSWTYLQESGGKPEER</sequence>
<dbReference type="Pfam" id="PF21191">
    <property type="entry name" value="CvfB_1st"/>
    <property type="match status" value="1"/>
</dbReference>
<dbReference type="InterPro" id="IPR048588">
    <property type="entry name" value="CvfB_S1_2nd"/>
</dbReference>
<dbReference type="InterPro" id="IPR048587">
    <property type="entry name" value="CvfB_S1_3rd"/>
</dbReference>
<reference evidence="4" key="1">
    <citation type="journal article" date="2019" name="Int. J. Syst. Evol. Microbiol.">
        <title>The Global Catalogue of Microorganisms (GCM) 10K type strain sequencing project: providing services to taxonomists for standard genome sequencing and annotation.</title>
        <authorList>
            <consortium name="The Broad Institute Genomics Platform"/>
            <consortium name="The Broad Institute Genome Sequencing Center for Infectious Disease"/>
            <person name="Wu L."/>
            <person name="Ma J."/>
        </authorList>
    </citation>
    <scope>NUCLEOTIDE SEQUENCE [LARGE SCALE GENOMIC DNA]</scope>
    <source>
        <strain evidence="4">JCM 18657</strain>
    </source>
</reference>
<dbReference type="PANTHER" id="PTHR37296">
    <property type="entry name" value="CONSERVED VIRULENCE FACTOR B"/>
    <property type="match status" value="1"/>
</dbReference>
<evidence type="ECO:0000313" key="4">
    <source>
        <dbReference type="Proteomes" id="UP001596528"/>
    </source>
</evidence>
<feature type="domain" description="S1 motif" evidence="2">
    <location>
        <begin position="156"/>
        <end position="221"/>
    </location>
</feature>
<gene>
    <name evidence="3" type="ORF">ACFQWB_01125</name>
</gene>
<dbReference type="PROSITE" id="PS50126">
    <property type="entry name" value="S1"/>
    <property type="match status" value="1"/>
</dbReference>
<dbReference type="Pfam" id="PF17783">
    <property type="entry name" value="WHD_CvfB"/>
    <property type="match status" value="1"/>
</dbReference>
<evidence type="ECO:0000259" key="2">
    <source>
        <dbReference type="PROSITE" id="PS50126"/>
    </source>
</evidence>
<name>A0ABW2UXC1_9BACL</name>
<dbReference type="InterPro" id="IPR039566">
    <property type="entry name" value="CvfB_S1_st"/>
</dbReference>
<dbReference type="PIRSF" id="PIRSF012524">
    <property type="entry name" value="YitL_S1"/>
    <property type="match status" value="1"/>
</dbReference>
<dbReference type="InterPro" id="IPR012340">
    <property type="entry name" value="NA-bd_OB-fold"/>
</dbReference>
<dbReference type="PANTHER" id="PTHR37296:SF1">
    <property type="entry name" value="CONSERVED VIRULENCE FACTOR B"/>
    <property type="match status" value="1"/>
</dbReference>
<dbReference type="Proteomes" id="UP001596528">
    <property type="component" value="Unassembled WGS sequence"/>
</dbReference>
<dbReference type="InterPro" id="IPR014464">
    <property type="entry name" value="CvfB_fam"/>
</dbReference>
<keyword evidence="4" id="KW-1185">Reference proteome</keyword>
<dbReference type="InterPro" id="IPR003029">
    <property type="entry name" value="S1_domain"/>
</dbReference>
<accession>A0ABW2UXC1</accession>